<keyword evidence="2" id="KW-0378">Hydrolase</keyword>
<dbReference type="PANTHER" id="PTHR30005">
    <property type="entry name" value="EXOPOLYPHOSPHATASE"/>
    <property type="match status" value="1"/>
</dbReference>
<dbReference type="GO" id="GO:0016462">
    <property type="term" value="F:pyrophosphatase activity"/>
    <property type="evidence" value="ECO:0007669"/>
    <property type="project" value="TreeGrafter"/>
</dbReference>
<evidence type="ECO:0000256" key="2">
    <source>
        <dbReference type="ARBA" id="ARBA00022801"/>
    </source>
</evidence>
<accession>A0A2W4VX30</accession>
<reference evidence="5 6" key="2">
    <citation type="submission" date="2018-06" db="EMBL/GenBank/DDBJ databases">
        <title>Metagenomic assembly of (sub)arctic Cyanobacteria and their associated microbiome from non-axenic cultures.</title>
        <authorList>
            <person name="Baurain D."/>
        </authorList>
    </citation>
    <scope>NUCLEOTIDE SEQUENCE [LARGE SCALE GENOMIC DNA]</scope>
    <source>
        <strain evidence="5">ULC066bin1</strain>
    </source>
</reference>
<dbReference type="AlphaFoldDB" id="A0A2W4VX30"/>
<dbReference type="CDD" id="cd24006">
    <property type="entry name" value="ASKHA_NBD_PPX_GppA"/>
    <property type="match status" value="1"/>
</dbReference>
<name>A0A2W4VX30_9CYAN</name>
<dbReference type="EMBL" id="QBML01000031">
    <property type="protein sequence ID" value="PZO37414.1"/>
    <property type="molecule type" value="Genomic_DNA"/>
</dbReference>
<evidence type="ECO:0000313" key="6">
    <source>
        <dbReference type="Proteomes" id="UP000249467"/>
    </source>
</evidence>
<dbReference type="Proteomes" id="UP000249467">
    <property type="component" value="Unassembled WGS sequence"/>
</dbReference>
<dbReference type="SUPFAM" id="SSF109604">
    <property type="entry name" value="HD-domain/PDEase-like"/>
    <property type="match status" value="1"/>
</dbReference>
<dbReference type="InterPro" id="IPR048950">
    <property type="entry name" value="Ppx_GppA_C"/>
</dbReference>
<dbReference type="Pfam" id="PF21447">
    <property type="entry name" value="Ppx-GppA_III"/>
    <property type="match status" value="1"/>
</dbReference>
<proteinExistence type="inferred from homology"/>
<dbReference type="InterPro" id="IPR003695">
    <property type="entry name" value="Ppx_GppA_N"/>
</dbReference>
<feature type="domain" description="Ppx/GppA phosphatase C-terminal" evidence="4">
    <location>
        <begin position="332"/>
        <end position="511"/>
    </location>
</feature>
<dbReference type="InterPro" id="IPR043129">
    <property type="entry name" value="ATPase_NBD"/>
</dbReference>
<dbReference type="PANTHER" id="PTHR30005:SF0">
    <property type="entry name" value="RETROGRADE REGULATION PROTEIN 2"/>
    <property type="match status" value="1"/>
</dbReference>
<evidence type="ECO:0000259" key="3">
    <source>
        <dbReference type="Pfam" id="PF02541"/>
    </source>
</evidence>
<evidence type="ECO:0000259" key="4">
    <source>
        <dbReference type="Pfam" id="PF21447"/>
    </source>
</evidence>
<evidence type="ECO:0000313" key="5">
    <source>
        <dbReference type="EMBL" id="PZO37414.1"/>
    </source>
</evidence>
<dbReference type="Gene3D" id="3.30.420.40">
    <property type="match status" value="1"/>
</dbReference>
<reference evidence="5 6" key="1">
    <citation type="submission" date="2018-04" db="EMBL/GenBank/DDBJ databases">
        <authorList>
            <person name="Go L.Y."/>
            <person name="Mitchell J.A."/>
        </authorList>
    </citation>
    <scope>NUCLEOTIDE SEQUENCE [LARGE SCALE GENOMIC DNA]</scope>
    <source>
        <strain evidence="5">ULC066bin1</strain>
    </source>
</reference>
<dbReference type="PIRSF" id="PIRSF001267">
    <property type="entry name" value="Pyrophosphatase_GppA_Ppx"/>
    <property type="match status" value="1"/>
</dbReference>
<feature type="domain" description="Ppx/GppA phosphatase N-terminal" evidence="3">
    <location>
        <begin position="21"/>
        <end position="319"/>
    </location>
</feature>
<dbReference type="FunFam" id="3.30.420.40:FF:000023">
    <property type="entry name" value="Guanosine-5'-triphosphate,3'-diphosphate pyrophosphatase"/>
    <property type="match status" value="1"/>
</dbReference>
<dbReference type="Pfam" id="PF02541">
    <property type="entry name" value="Ppx-GppA"/>
    <property type="match status" value="1"/>
</dbReference>
<sequence length="530" mass="59897">MTSDVKTLAAIDVGTNSIHMVIVQIKTSIPSFTVIESEKATVRLGERCAQTGNLTEEAMKRSLEALKRCQEICRTQRVEEIVAVATSATREAPNGHDFIRRIYEELGLHVEVISGQEEARRIYLGVISAMELKDEPHILIDIGGGSTEMILGDGSDPIYLSSTKIGAVRLTDLFVTTDPISQIEYDRLLGYILGSIDRPTDDLRSLLKEKGEGKVLKAIGTSGTIETLAILHSKEKAGIVPNPLQGYEIPFADLENIVWRLRRANLEERTAMVRQKRAEIILAGALVLLETMRLLGVPKIILCQRALREGLVVDWMIRHGYIEDGWRYQSTVRDRSILKLSDKYGIDVKYAKQVAEHTLSLFDQTRGILHEWGDDERHLLWAAAMLHNSGHHISHDAHHKHSYYLIRNGELLGYTESEIETIANLARYHRKSEPKKKHDNFQRLDSEHQKQFVRQASTFLRLATALDRRQIGAIASIRVSSNPRSRVCTLQLIPKQPNDPCSLELWSLDYKKQPFESQFNVTLSVSLESN</sequence>
<comment type="similarity">
    <text evidence="1">Belongs to the GppA/Ppx family.</text>
</comment>
<dbReference type="Gene3D" id="1.10.3210.10">
    <property type="entry name" value="Hypothetical protein af1432"/>
    <property type="match status" value="1"/>
</dbReference>
<dbReference type="Gene3D" id="3.30.420.150">
    <property type="entry name" value="Exopolyphosphatase. Domain 2"/>
    <property type="match status" value="1"/>
</dbReference>
<protein>
    <submittedName>
        <fullName evidence="5">Exopolyphosphatase</fullName>
    </submittedName>
</protein>
<dbReference type="SUPFAM" id="SSF53067">
    <property type="entry name" value="Actin-like ATPase domain"/>
    <property type="match status" value="2"/>
</dbReference>
<dbReference type="InterPro" id="IPR030673">
    <property type="entry name" value="PyroPPase_GppA_Ppx"/>
</dbReference>
<dbReference type="FunFam" id="1.10.3210.10:FF:000025">
    <property type="entry name" value="Exopolyphosphatase"/>
    <property type="match status" value="1"/>
</dbReference>
<comment type="caution">
    <text evidence="5">The sequence shown here is derived from an EMBL/GenBank/DDBJ whole genome shotgun (WGS) entry which is preliminary data.</text>
</comment>
<dbReference type="InterPro" id="IPR050273">
    <property type="entry name" value="GppA/Ppx_hydrolase"/>
</dbReference>
<organism evidence="5 6">
    <name type="scientific">Pseudanabaena frigida</name>
    <dbReference type="NCBI Taxonomy" id="945775"/>
    <lineage>
        <taxon>Bacteria</taxon>
        <taxon>Bacillati</taxon>
        <taxon>Cyanobacteriota</taxon>
        <taxon>Cyanophyceae</taxon>
        <taxon>Pseudanabaenales</taxon>
        <taxon>Pseudanabaenaceae</taxon>
        <taxon>Pseudanabaena</taxon>
    </lineage>
</organism>
<gene>
    <name evidence="5" type="ORF">DCF19_18960</name>
</gene>
<evidence type="ECO:0000256" key="1">
    <source>
        <dbReference type="ARBA" id="ARBA00007125"/>
    </source>
</evidence>